<sequence length="38" mass="4160">MSERLTLTETTSLGVTYLAGLQTEVYESTAQLAKRSPL</sequence>
<dbReference type="EMBL" id="AHCF02000007">
    <property type="protein sequence ID" value="ERG62298.1"/>
    <property type="molecule type" value="Genomic_DNA"/>
</dbReference>
<dbReference type="GO" id="GO:0016301">
    <property type="term" value="F:kinase activity"/>
    <property type="evidence" value="ECO:0007669"/>
    <property type="project" value="UniProtKB-KW"/>
</dbReference>
<gene>
    <name evidence="1" type="ORF">PUND_02903</name>
</gene>
<reference evidence="1" key="1">
    <citation type="journal article" date="2012" name="J. Bacteriol.">
        <title>Genome sequences of type strains of seven species of the marine bacterium Pseudoalteromonas.</title>
        <authorList>
            <person name="Xie B.B."/>
            <person name="Shu Y.L."/>
            <person name="Qin Q.L."/>
            <person name="Rong J.C."/>
            <person name="Zhang X.Y."/>
            <person name="Chen X.L."/>
            <person name="Shi M."/>
            <person name="He H.L."/>
            <person name="Zhou B.C."/>
            <person name="Zhang Y.Z."/>
        </authorList>
    </citation>
    <scope>NUCLEOTIDE SEQUENCE [LARGE SCALE GENOMIC DNA]</scope>
    <source>
        <strain evidence="1">NCIMB 2128</strain>
    </source>
</reference>
<comment type="caution">
    <text evidence="1">The sequence shown here is derived from an EMBL/GenBank/DDBJ whole genome shotgun (WGS) entry which is preliminary data.</text>
</comment>
<keyword evidence="1" id="KW-0418">Kinase</keyword>
<evidence type="ECO:0000313" key="1">
    <source>
        <dbReference type="EMBL" id="ERG62298.1"/>
    </source>
</evidence>
<protein>
    <submittedName>
        <fullName evidence="1">Glycerol kinase</fullName>
    </submittedName>
</protein>
<proteinExistence type="predicted"/>
<organism evidence="1 2">
    <name type="scientific">Pseudoalteromonas undina</name>
    <dbReference type="NCBI Taxonomy" id="43660"/>
    <lineage>
        <taxon>Bacteria</taxon>
        <taxon>Pseudomonadati</taxon>
        <taxon>Pseudomonadota</taxon>
        <taxon>Gammaproteobacteria</taxon>
        <taxon>Alteromonadales</taxon>
        <taxon>Pseudoalteromonadaceae</taxon>
        <taxon>Pseudoalteromonas</taxon>
    </lineage>
</organism>
<accession>A0ABN0NLA8</accession>
<keyword evidence="1" id="KW-0808">Transferase</keyword>
<evidence type="ECO:0000313" key="2">
    <source>
        <dbReference type="Proteomes" id="UP000016534"/>
    </source>
</evidence>
<name>A0ABN0NLA8_9GAMM</name>
<dbReference type="Proteomes" id="UP000016534">
    <property type="component" value="Unassembled WGS sequence"/>
</dbReference>
<reference evidence="1" key="2">
    <citation type="submission" date="2013-04" db="EMBL/GenBank/DDBJ databases">
        <title>Genome sequence of Pseudoalteromonas undina.</title>
        <authorList>
            <person name="Xie B.-B."/>
            <person name="Rong J.-C."/>
            <person name="Qin Q.-L."/>
            <person name="Shu Y.-L."/>
            <person name="Zhang Y.-Z."/>
        </authorList>
    </citation>
    <scope>NUCLEOTIDE SEQUENCE</scope>
    <source>
        <strain evidence="1">NCIMB 2128</strain>
    </source>
</reference>
<keyword evidence="2" id="KW-1185">Reference proteome</keyword>